<gene>
    <name evidence="2" type="ORF">A2719_02425</name>
</gene>
<dbReference type="Gene3D" id="3.40.50.360">
    <property type="match status" value="1"/>
</dbReference>
<dbReference type="GO" id="GO:0016491">
    <property type="term" value="F:oxidoreductase activity"/>
    <property type="evidence" value="ECO:0007669"/>
    <property type="project" value="InterPro"/>
</dbReference>
<organism evidence="2 3">
    <name type="scientific">Candidatus Ryanbacteria bacterium RIFCSPHIGHO2_01_FULL_45_22</name>
    <dbReference type="NCBI Taxonomy" id="1802114"/>
    <lineage>
        <taxon>Bacteria</taxon>
        <taxon>Candidatus Ryaniibacteriota</taxon>
    </lineage>
</organism>
<comment type="caution">
    <text evidence="2">The sequence shown here is derived from an EMBL/GenBank/DDBJ whole genome shotgun (WGS) entry which is preliminary data.</text>
</comment>
<proteinExistence type="predicted"/>
<protein>
    <recommendedName>
        <fullName evidence="1">NADPH-dependent FMN reductase-like domain-containing protein</fullName>
    </recommendedName>
</protein>
<dbReference type="Proteomes" id="UP000177480">
    <property type="component" value="Unassembled WGS sequence"/>
</dbReference>
<dbReference type="STRING" id="1802114.A2719_02425"/>
<dbReference type="GO" id="GO:0005829">
    <property type="term" value="C:cytosol"/>
    <property type="evidence" value="ECO:0007669"/>
    <property type="project" value="TreeGrafter"/>
</dbReference>
<dbReference type="AlphaFoldDB" id="A0A1G2G1L7"/>
<dbReference type="EMBL" id="MHNK01000007">
    <property type="protein sequence ID" value="OGZ44193.1"/>
    <property type="molecule type" value="Genomic_DNA"/>
</dbReference>
<dbReference type="GO" id="GO:0010181">
    <property type="term" value="F:FMN binding"/>
    <property type="evidence" value="ECO:0007669"/>
    <property type="project" value="TreeGrafter"/>
</dbReference>
<name>A0A1G2G1L7_9BACT</name>
<dbReference type="SUPFAM" id="SSF52218">
    <property type="entry name" value="Flavoproteins"/>
    <property type="match status" value="1"/>
</dbReference>
<evidence type="ECO:0000313" key="2">
    <source>
        <dbReference type="EMBL" id="OGZ44193.1"/>
    </source>
</evidence>
<accession>A0A1G2G1L7</accession>
<evidence type="ECO:0000313" key="3">
    <source>
        <dbReference type="Proteomes" id="UP000177480"/>
    </source>
</evidence>
<evidence type="ECO:0000259" key="1">
    <source>
        <dbReference type="Pfam" id="PF03358"/>
    </source>
</evidence>
<dbReference type="PANTHER" id="PTHR30543">
    <property type="entry name" value="CHROMATE REDUCTASE"/>
    <property type="match status" value="1"/>
</dbReference>
<dbReference type="PANTHER" id="PTHR30543:SF21">
    <property type="entry name" value="NAD(P)H-DEPENDENT FMN REDUCTASE LOT6"/>
    <property type="match status" value="1"/>
</dbReference>
<dbReference type="Pfam" id="PF03358">
    <property type="entry name" value="FMN_red"/>
    <property type="match status" value="1"/>
</dbReference>
<dbReference type="InterPro" id="IPR029039">
    <property type="entry name" value="Flavoprotein-like_sf"/>
</dbReference>
<sequence length="205" mass="23122">MANNTLLRIKIIVGSTRQNRFSEKPAGWIFEETKKLEGVEAELLDLRDYPMPFIDDPMPPSMAKGQYSNEIVKKWAEKINDGDAFIIVTPEYNHGYSAVLKNALDVIYPEWNRKPVGFVSYGSAVGARAVEQLRQVAVELQMAPIRNSIHIPVDIFFAAMMGKGPTGPEMFKPVREGMMGDRVQIFFDDLLWWAKALKAARTKSA</sequence>
<dbReference type="InterPro" id="IPR005025">
    <property type="entry name" value="FMN_Rdtase-like_dom"/>
</dbReference>
<reference evidence="2 3" key="1">
    <citation type="journal article" date="2016" name="Nat. Commun.">
        <title>Thousands of microbial genomes shed light on interconnected biogeochemical processes in an aquifer system.</title>
        <authorList>
            <person name="Anantharaman K."/>
            <person name="Brown C.T."/>
            <person name="Hug L.A."/>
            <person name="Sharon I."/>
            <person name="Castelle C.J."/>
            <person name="Probst A.J."/>
            <person name="Thomas B.C."/>
            <person name="Singh A."/>
            <person name="Wilkins M.J."/>
            <person name="Karaoz U."/>
            <person name="Brodie E.L."/>
            <person name="Williams K.H."/>
            <person name="Hubbard S.S."/>
            <person name="Banfield J.F."/>
        </authorList>
    </citation>
    <scope>NUCLEOTIDE SEQUENCE [LARGE SCALE GENOMIC DNA]</scope>
</reference>
<dbReference type="InterPro" id="IPR050712">
    <property type="entry name" value="NAD(P)H-dep_reductase"/>
</dbReference>
<feature type="domain" description="NADPH-dependent FMN reductase-like" evidence="1">
    <location>
        <begin position="8"/>
        <end position="148"/>
    </location>
</feature>